<evidence type="ECO:0000313" key="5">
    <source>
        <dbReference type="EMBL" id="CAK9279116.1"/>
    </source>
</evidence>
<feature type="compositionally biased region" description="Basic and acidic residues" evidence="2">
    <location>
        <begin position="213"/>
        <end position="224"/>
    </location>
</feature>
<evidence type="ECO:0000259" key="4">
    <source>
        <dbReference type="PROSITE" id="PS50089"/>
    </source>
</evidence>
<feature type="compositionally biased region" description="Low complexity" evidence="2">
    <location>
        <begin position="71"/>
        <end position="83"/>
    </location>
</feature>
<keyword evidence="3" id="KW-1133">Transmembrane helix</keyword>
<dbReference type="Proteomes" id="UP001497444">
    <property type="component" value="Chromosome 9"/>
</dbReference>
<keyword evidence="1" id="KW-0479">Metal-binding</keyword>
<dbReference type="PANTHER" id="PTHR46225">
    <property type="entry name" value="C3H4 TYPE ZINC FINGER PROTEIN"/>
    <property type="match status" value="1"/>
</dbReference>
<evidence type="ECO:0000256" key="3">
    <source>
        <dbReference type="SAM" id="Phobius"/>
    </source>
</evidence>
<keyword evidence="1" id="KW-0862">Zinc</keyword>
<feature type="transmembrane region" description="Helical" evidence="3">
    <location>
        <begin position="121"/>
        <end position="143"/>
    </location>
</feature>
<feature type="transmembrane region" description="Helical" evidence="3">
    <location>
        <begin position="277"/>
        <end position="310"/>
    </location>
</feature>
<name>A0ABP0XMI0_9BRYO</name>
<feature type="transmembrane region" description="Helical" evidence="3">
    <location>
        <begin position="155"/>
        <end position="173"/>
    </location>
</feature>
<feature type="compositionally biased region" description="Polar residues" evidence="2">
    <location>
        <begin position="203"/>
        <end position="212"/>
    </location>
</feature>
<dbReference type="Gene3D" id="3.30.40.10">
    <property type="entry name" value="Zinc/RING finger domain, C3HC4 (zinc finger)"/>
    <property type="match status" value="1"/>
</dbReference>
<feature type="domain" description="RING-type" evidence="4">
    <location>
        <begin position="383"/>
        <end position="424"/>
    </location>
</feature>
<evidence type="ECO:0000256" key="2">
    <source>
        <dbReference type="SAM" id="MobiDB-lite"/>
    </source>
</evidence>
<gene>
    <name evidence="5" type="ORF">CSSPJE1EN1_LOCUS24594</name>
</gene>
<evidence type="ECO:0000256" key="1">
    <source>
        <dbReference type="PROSITE-ProRule" id="PRU00175"/>
    </source>
</evidence>
<dbReference type="PROSITE" id="PS50089">
    <property type="entry name" value="ZF_RING_2"/>
    <property type="match status" value="1"/>
</dbReference>
<dbReference type="Pfam" id="PF13639">
    <property type="entry name" value="zf-RING_2"/>
    <property type="match status" value="1"/>
</dbReference>
<dbReference type="PANTHER" id="PTHR46225:SF19">
    <property type="entry name" value="RING-TYPE DOMAIN-CONTAINING PROTEIN"/>
    <property type="match status" value="1"/>
</dbReference>
<keyword evidence="3" id="KW-0812">Transmembrane</keyword>
<keyword evidence="6" id="KW-1185">Reference proteome</keyword>
<dbReference type="InterPro" id="IPR013083">
    <property type="entry name" value="Znf_RING/FYVE/PHD"/>
</dbReference>
<dbReference type="SMART" id="SM00184">
    <property type="entry name" value="RING"/>
    <property type="match status" value="1"/>
</dbReference>
<dbReference type="SUPFAM" id="SSF57850">
    <property type="entry name" value="RING/U-box"/>
    <property type="match status" value="1"/>
</dbReference>
<feature type="compositionally biased region" description="Polar residues" evidence="2">
    <location>
        <begin position="9"/>
        <end position="26"/>
    </location>
</feature>
<organism evidence="5 6">
    <name type="scientific">Sphagnum jensenii</name>
    <dbReference type="NCBI Taxonomy" id="128206"/>
    <lineage>
        <taxon>Eukaryota</taxon>
        <taxon>Viridiplantae</taxon>
        <taxon>Streptophyta</taxon>
        <taxon>Embryophyta</taxon>
        <taxon>Bryophyta</taxon>
        <taxon>Sphagnophytina</taxon>
        <taxon>Sphagnopsida</taxon>
        <taxon>Sphagnales</taxon>
        <taxon>Sphagnaceae</taxon>
        <taxon>Sphagnum</taxon>
    </lineage>
</organism>
<feature type="region of interest" description="Disordered" evidence="2">
    <location>
        <begin position="1"/>
        <end position="26"/>
    </location>
</feature>
<keyword evidence="1" id="KW-0863">Zinc-finger</keyword>
<dbReference type="InterPro" id="IPR001841">
    <property type="entry name" value="Znf_RING"/>
</dbReference>
<accession>A0ABP0XMI0</accession>
<feature type="transmembrane region" description="Helical" evidence="3">
    <location>
        <begin position="247"/>
        <end position="265"/>
    </location>
</feature>
<proteinExistence type="predicted"/>
<sequence length="459" mass="49509">MAAEHEDWNCQSEYSDSSPLLMANPTSSDHQHVINILPISNSAVPSPEGSESDGHCSLSSRSAPQPERVLSGGIPSRSLSPSSSLQAQASFTSNVASSLSRPGNANSYGTQHRANPLISGIWITFEVVIIVSQIIASIIVLILSRDEKPEAPLSAWVAGYAAGCLASLPLLYWRYKYRIGRAREQDALAPPFTSPSAVPTDVAGQSSYLSTTPEHRDEESQVERQSDLNGVANGFDRVGIMVERFKIALDCFFAVWFVVGTVWVFGGHSSSSEAPNLYRLCIVFLTFSCIGYAMPFILCATICCCLPCIITFLGYQEESRQVKGASVEAIAALPTYRFKLKGANDTKINKEENESDSEGLGEGGLVAAGTDKERLVSPEDAVCCICLGKYKDNVELRELPCTHHFHLECVDKWLAINASCPLCKHDVGGSTEADVATPEETGSMSIDRVETPQAGDSPS</sequence>
<feature type="region of interest" description="Disordered" evidence="2">
    <location>
        <begin position="428"/>
        <end position="459"/>
    </location>
</feature>
<protein>
    <recommendedName>
        <fullName evidence="4">RING-type domain-containing protein</fullName>
    </recommendedName>
</protein>
<evidence type="ECO:0000313" key="6">
    <source>
        <dbReference type="Proteomes" id="UP001497444"/>
    </source>
</evidence>
<keyword evidence="3" id="KW-0472">Membrane</keyword>
<reference evidence="5" key="1">
    <citation type="submission" date="2024-02" db="EMBL/GenBank/DDBJ databases">
        <authorList>
            <consortium name="ELIXIR-Norway"/>
            <consortium name="Elixir Norway"/>
        </authorList>
    </citation>
    <scope>NUCLEOTIDE SEQUENCE</scope>
</reference>
<feature type="region of interest" description="Disordered" evidence="2">
    <location>
        <begin position="40"/>
        <end position="83"/>
    </location>
</feature>
<feature type="region of interest" description="Disordered" evidence="2">
    <location>
        <begin position="192"/>
        <end position="224"/>
    </location>
</feature>
<dbReference type="EMBL" id="OZ020104">
    <property type="protein sequence ID" value="CAK9279116.1"/>
    <property type="molecule type" value="Genomic_DNA"/>
</dbReference>